<evidence type="ECO:0000256" key="5">
    <source>
        <dbReference type="ARBA" id="ARBA00038978"/>
    </source>
</evidence>
<evidence type="ECO:0000256" key="7">
    <source>
        <dbReference type="ARBA" id="ARBA00042896"/>
    </source>
</evidence>
<dbReference type="InterPro" id="IPR002355">
    <property type="entry name" value="Cu_oxidase_Cu_BS"/>
</dbReference>
<dbReference type="Gene3D" id="2.60.40.420">
    <property type="entry name" value="Cupredoxins - blue copper proteins"/>
    <property type="match status" value="3"/>
</dbReference>
<evidence type="ECO:0000256" key="6">
    <source>
        <dbReference type="ARBA" id="ARBA00041027"/>
    </source>
</evidence>
<keyword evidence="13" id="KW-0131">Cell cycle</keyword>
<evidence type="ECO:0000259" key="12">
    <source>
        <dbReference type="Pfam" id="PF07732"/>
    </source>
</evidence>
<name>A0A543HT77_9MICO</name>
<evidence type="ECO:0000313" key="14">
    <source>
        <dbReference type="Proteomes" id="UP000318331"/>
    </source>
</evidence>
<proteinExistence type="inferred from homology"/>
<evidence type="ECO:0000256" key="3">
    <source>
        <dbReference type="ARBA" id="ARBA00022723"/>
    </source>
</evidence>
<dbReference type="PROSITE" id="PS00080">
    <property type="entry name" value="MULTICOPPER_OXIDASE2"/>
    <property type="match status" value="1"/>
</dbReference>
<organism evidence="13 14">
    <name type="scientific">Klugiella xanthotipulae</name>
    <dbReference type="NCBI Taxonomy" id="244735"/>
    <lineage>
        <taxon>Bacteria</taxon>
        <taxon>Bacillati</taxon>
        <taxon>Actinomycetota</taxon>
        <taxon>Actinomycetes</taxon>
        <taxon>Micrococcales</taxon>
        <taxon>Microbacteriaceae</taxon>
        <taxon>Klugiella</taxon>
    </lineage>
</organism>
<keyword evidence="14" id="KW-1185">Reference proteome</keyword>
<keyword evidence="4" id="KW-0560">Oxidoreductase</keyword>
<dbReference type="EC" id="1.16.3.4" evidence="5"/>
<evidence type="ECO:0000256" key="9">
    <source>
        <dbReference type="ARBA" id="ARBA00048092"/>
    </source>
</evidence>
<protein>
    <recommendedName>
        <fullName evidence="6">Multicopper oxidase CueO</fullName>
        <ecNumber evidence="5">1.16.3.4</ecNumber>
    </recommendedName>
    <alternativeName>
        <fullName evidence="7">Copper efflux oxidase</fullName>
    </alternativeName>
    <alternativeName>
        <fullName evidence="8">Cuprous oxidase</fullName>
    </alternativeName>
</protein>
<evidence type="ECO:0000256" key="2">
    <source>
        <dbReference type="ARBA" id="ARBA00011245"/>
    </source>
</evidence>
<evidence type="ECO:0000259" key="11">
    <source>
        <dbReference type="Pfam" id="PF07731"/>
    </source>
</evidence>
<dbReference type="CDD" id="cd04232">
    <property type="entry name" value="CuRO_1_CueO_FtsP"/>
    <property type="match status" value="1"/>
</dbReference>
<sequence length="503" mass="54519">MSLHLSRRTLLIAAASTAVLSSTGCTAFSTRDPLTTAGKLSWRNPLQIPPLAEATVSGNTRAFTLTAQTGSSTFLPGKTTPTWGYNGNFLGPTLRASAGEKVAITFTNSLPEPTALHWHGMQLPAAMDGGPHQLIDTGATWSPTWTITQDAATLWYHPHPHGQTEAHVTRGLAGFFLIDDDNPAGEQLPHEYGVDDIPLVVQDRTIEKDGTFTIDKNRAVTGLVGNTILVNGTVTPYLPVTTSTVRLRILNGSSARIYNFGFADDREFQQVATDNGLLAKPLTGTRIPLSPGERAEIVVAVAAGEKAVLRSYPQDLRMTIAQGNGAGGADTLDILELRGAATVVPSLAVPAALAAYTRLDREAADETRGFELNGRQINGKTMDMSRIDTVVAAGACEVWTVKNSHAQAHNFHVHNARFQVIEMDGKQPEGYLDGWKDTVFLPARSTAVIIMKMSSYTDPNLPYMYHCHMLWHEDLGMMGQFTIVKPDEVDTAPRTIEMSEHEH</sequence>
<feature type="domain" description="Plastocyanin-like" evidence="11">
    <location>
        <begin position="371"/>
        <end position="484"/>
    </location>
</feature>
<dbReference type="InterPro" id="IPR011707">
    <property type="entry name" value="Cu-oxidase-like_N"/>
</dbReference>
<comment type="similarity">
    <text evidence="1">Belongs to the multicopper oxidase family.</text>
</comment>
<dbReference type="CDD" id="cd13890">
    <property type="entry name" value="CuRO_3_CueO_FtsP"/>
    <property type="match status" value="1"/>
</dbReference>
<keyword evidence="3" id="KW-0479">Metal-binding</keyword>
<comment type="catalytic activity">
    <reaction evidence="9">
        <text>4 Cu(+) + O2 + 4 H(+) = 4 Cu(2+) + 2 H2O</text>
        <dbReference type="Rhea" id="RHEA:30083"/>
        <dbReference type="ChEBI" id="CHEBI:15377"/>
        <dbReference type="ChEBI" id="CHEBI:15378"/>
        <dbReference type="ChEBI" id="CHEBI:15379"/>
        <dbReference type="ChEBI" id="CHEBI:29036"/>
        <dbReference type="ChEBI" id="CHEBI:49552"/>
        <dbReference type="EC" id="1.16.3.4"/>
    </reaction>
    <physiologicalReaction direction="left-to-right" evidence="9">
        <dbReference type="Rhea" id="RHEA:30084"/>
    </physiologicalReaction>
</comment>
<dbReference type="InterPro" id="IPR008972">
    <property type="entry name" value="Cupredoxin"/>
</dbReference>
<gene>
    <name evidence="13" type="ORF">FB466_2474</name>
</gene>
<comment type="caution">
    <text evidence="13">The sequence shown here is derived from an EMBL/GenBank/DDBJ whole genome shotgun (WGS) entry which is preliminary data.</text>
</comment>
<reference evidence="13 14" key="1">
    <citation type="submission" date="2019-06" db="EMBL/GenBank/DDBJ databases">
        <title>Sequencing the genomes of 1000 actinobacteria strains.</title>
        <authorList>
            <person name="Klenk H.-P."/>
        </authorList>
    </citation>
    <scope>NUCLEOTIDE SEQUENCE [LARGE SCALE GENOMIC DNA]</scope>
    <source>
        <strain evidence="13 14">DSM 18031</strain>
    </source>
</reference>
<dbReference type="InterPro" id="IPR006311">
    <property type="entry name" value="TAT_signal"/>
</dbReference>
<dbReference type="EMBL" id="VFPN01000003">
    <property type="protein sequence ID" value="TQM61518.1"/>
    <property type="molecule type" value="Genomic_DNA"/>
</dbReference>
<evidence type="ECO:0000256" key="4">
    <source>
        <dbReference type="ARBA" id="ARBA00023002"/>
    </source>
</evidence>
<evidence type="ECO:0000256" key="10">
    <source>
        <dbReference type="SAM" id="SignalP"/>
    </source>
</evidence>
<evidence type="ECO:0000256" key="1">
    <source>
        <dbReference type="ARBA" id="ARBA00010609"/>
    </source>
</evidence>
<dbReference type="PANTHER" id="PTHR48267">
    <property type="entry name" value="CUPREDOXIN SUPERFAMILY PROTEIN"/>
    <property type="match status" value="1"/>
</dbReference>
<evidence type="ECO:0000313" key="13">
    <source>
        <dbReference type="EMBL" id="TQM61518.1"/>
    </source>
</evidence>
<dbReference type="SUPFAM" id="SSF49503">
    <property type="entry name" value="Cupredoxins"/>
    <property type="match status" value="3"/>
</dbReference>
<comment type="subunit">
    <text evidence="2">Monomer.</text>
</comment>
<feature type="signal peptide" evidence="10">
    <location>
        <begin position="1"/>
        <end position="27"/>
    </location>
</feature>
<evidence type="ECO:0000256" key="8">
    <source>
        <dbReference type="ARBA" id="ARBA00043090"/>
    </source>
</evidence>
<dbReference type="PROSITE" id="PS51318">
    <property type="entry name" value="TAT"/>
    <property type="match status" value="1"/>
</dbReference>
<dbReference type="AlphaFoldDB" id="A0A543HT77"/>
<dbReference type="Pfam" id="PF07731">
    <property type="entry name" value="Cu-oxidase_2"/>
    <property type="match status" value="1"/>
</dbReference>
<accession>A0A543HT77</accession>
<dbReference type="GO" id="GO:0016491">
    <property type="term" value="F:oxidoreductase activity"/>
    <property type="evidence" value="ECO:0007669"/>
    <property type="project" value="UniProtKB-KW"/>
</dbReference>
<dbReference type="InterPro" id="IPR011706">
    <property type="entry name" value="Cu-oxidase_C"/>
</dbReference>
<dbReference type="GO" id="GO:0005507">
    <property type="term" value="F:copper ion binding"/>
    <property type="evidence" value="ECO:0007669"/>
    <property type="project" value="InterPro"/>
</dbReference>
<dbReference type="Pfam" id="PF07732">
    <property type="entry name" value="Cu-oxidase_3"/>
    <property type="match status" value="1"/>
</dbReference>
<dbReference type="GO" id="GO:0051301">
    <property type="term" value="P:cell division"/>
    <property type="evidence" value="ECO:0007669"/>
    <property type="project" value="UniProtKB-KW"/>
</dbReference>
<dbReference type="RefSeq" id="WP_141918622.1">
    <property type="nucleotide sequence ID" value="NZ_BAAAYS010000006.1"/>
</dbReference>
<feature type="chain" id="PRO_5038539745" description="Multicopper oxidase CueO" evidence="10">
    <location>
        <begin position="28"/>
        <end position="503"/>
    </location>
</feature>
<dbReference type="Proteomes" id="UP000318331">
    <property type="component" value="Unassembled WGS sequence"/>
</dbReference>
<keyword evidence="10" id="KW-0732">Signal</keyword>
<dbReference type="CDD" id="cd13867">
    <property type="entry name" value="CuRO_2_CueO_FtsP"/>
    <property type="match status" value="1"/>
</dbReference>
<dbReference type="OrthoDB" id="345021at2"/>
<keyword evidence="13" id="KW-0132">Cell division</keyword>
<dbReference type="PANTHER" id="PTHR48267:SF1">
    <property type="entry name" value="BILIRUBIN OXIDASE"/>
    <property type="match status" value="1"/>
</dbReference>
<feature type="domain" description="Plastocyanin-like" evidence="12">
    <location>
        <begin position="68"/>
        <end position="182"/>
    </location>
</feature>
<dbReference type="InterPro" id="IPR045087">
    <property type="entry name" value="Cu-oxidase_fam"/>
</dbReference>
<dbReference type="PROSITE" id="PS51257">
    <property type="entry name" value="PROKAR_LIPOPROTEIN"/>
    <property type="match status" value="1"/>
</dbReference>